<protein>
    <submittedName>
        <fullName evidence="1">Uncharacterized protein</fullName>
    </submittedName>
</protein>
<organism evidence="1 2">
    <name type="scientific">Araneus ventricosus</name>
    <name type="common">Orbweaver spider</name>
    <name type="synonym">Epeira ventricosa</name>
    <dbReference type="NCBI Taxonomy" id="182803"/>
    <lineage>
        <taxon>Eukaryota</taxon>
        <taxon>Metazoa</taxon>
        <taxon>Ecdysozoa</taxon>
        <taxon>Arthropoda</taxon>
        <taxon>Chelicerata</taxon>
        <taxon>Arachnida</taxon>
        <taxon>Araneae</taxon>
        <taxon>Araneomorphae</taxon>
        <taxon>Entelegynae</taxon>
        <taxon>Araneoidea</taxon>
        <taxon>Araneidae</taxon>
        <taxon>Araneus</taxon>
    </lineage>
</organism>
<sequence length="104" mass="11558">MLSIVPVHQEVPVAEPFHHGNILYTYGQYFSLPSNKQPHKETAQFGHSSTIMLLNIVSNTHTFWATAIISFVSNTSPYSIFLNCFLAPFSSPLLISDNISNSTT</sequence>
<comment type="caution">
    <text evidence="1">The sequence shown here is derived from an EMBL/GenBank/DDBJ whole genome shotgun (WGS) entry which is preliminary data.</text>
</comment>
<dbReference type="EMBL" id="BGPR01210252">
    <property type="protein sequence ID" value="GBN40001.1"/>
    <property type="molecule type" value="Genomic_DNA"/>
</dbReference>
<proteinExistence type="predicted"/>
<gene>
    <name evidence="1" type="ORF">AVEN_138249_1</name>
</gene>
<evidence type="ECO:0000313" key="1">
    <source>
        <dbReference type="EMBL" id="GBN40001.1"/>
    </source>
</evidence>
<accession>A0A4Y2NL10</accession>
<evidence type="ECO:0000313" key="2">
    <source>
        <dbReference type="Proteomes" id="UP000499080"/>
    </source>
</evidence>
<dbReference type="AlphaFoldDB" id="A0A4Y2NL10"/>
<reference evidence="1 2" key="1">
    <citation type="journal article" date="2019" name="Sci. Rep.">
        <title>Orb-weaving spider Araneus ventricosus genome elucidates the spidroin gene catalogue.</title>
        <authorList>
            <person name="Kono N."/>
            <person name="Nakamura H."/>
            <person name="Ohtoshi R."/>
            <person name="Moran D.A.P."/>
            <person name="Shinohara A."/>
            <person name="Yoshida Y."/>
            <person name="Fujiwara M."/>
            <person name="Mori M."/>
            <person name="Tomita M."/>
            <person name="Arakawa K."/>
        </authorList>
    </citation>
    <scope>NUCLEOTIDE SEQUENCE [LARGE SCALE GENOMIC DNA]</scope>
</reference>
<name>A0A4Y2NL10_ARAVE</name>
<dbReference type="Proteomes" id="UP000499080">
    <property type="component" value="Unassembled WGS sequence"/>
</dbReference>
<keyword evidence="2" id="KW-1185">Reference proteome</keyword>